<dbReference type="GO" id="GO:0005829">
    <property type="term" value="C:cytosol"/>
    <property type="evidence" value="ECO:0007669"/>
    <property type="project" value="TreeGrafter"/>
</dbReference>
<evidence type="ECO:0000256" key="1">
    <source>
        <dbReference type="ARBA" id="ARBA00022603"/>
    </source>
</evidence>
<sequence>MNVAVSPMGTAVVKAHPVTEQYQDDLVDRWDNLIDWNKRQDGEKTFFIDQLTSNGARRVLDAACGTGYHAVRLTRAGFDVTALDICPNMVARTAENARAHGVRFKMMVRDWLELDSDAAPFDAIVCLGSSFPHLLDPADRSKALKNFYSLLRPGGQLILDHRNFDAIRVGQYANTSGLYYSGQGTRVTPSITGDICTFQYDFPDGARHHLRVAAIPRDTMRAELTAAGFNDITSYGDFQPDYDLHQVGFHIHVARRPA</sequence>
<dbReference type="Pfam" id="PF13649">
    <property type="entry name" value="Methyltransf_25"/>
    <property type="match status" value="1"/>
</dbReference>
<feature type="binding site" evidence="4">
    <location>
        <position position="63"/>
    </location>
    <ligand>
        <name>S-adenosyl-L-methionine</name>
        <dbReference type="ChEBI" id="CHEBI:59789"/>
    </ligand>
</feature>
<evidence type="ECO:0000256" key="4">
    <source>
        <dbReference type="PIRSR" id="PIRSR000385-2"/>
    </source>
</evidence>
<dbReference type="InterPro" id="IPR029063">
    <property type="entry name" value="SAM-dependent_MTases_sf"/>
</dbReference>
<keyword evidence="1 6" id="KW-0489">Methyltransferase</keyword>
<dbReference type="PROSITE" id="PS51600">
    <property type="entry name" value="SAM_GNMT"/>
    <property type="match status" value="1"/>
</dbReference>
<dbReference type="GO" id="GO:0006730">
    <property type="term" value="P:one-carbon metabolic process"/>
    <property type="evidence" value="ECO:0007669"/>
    <property type="project" value="TreeGrafter"/>
</dbReference>
<name>A0A238YV50_9RHOB</name>
<feature type="binding site" evidence="4">
    <location>
        <position position="127"/>
    </location>
    <ligand>
        <name>S-adenosyl-L-methionine</name>
        <dbReference type="ChEBI" id="CHEBI:59789"/>
    </ligand>
</feature>
<dbReference type="SUPFAM" id="SSF53335">
    <property type="entry name" value="S-adenosyl-L-methionine-dependent methyltransferases"/>
    <property type="match status" value="1"/>
</dbReference>
<gene>
    <name evidence="6" type="ORF">SAMN06265370_1204</name>
</gene>
<accession>A0A238YV50</accession>
<feature type="binding site" evidence="4">
    <location>
        <begin position="110"/>
        <end position="111"/>
    </location>
    <ligand>
        <name>S-adenosyl-L-methionine</name>
        <dbReference type="ChEBI" id="CHEBI:59789"/>
    </ligand>
</feature>
<dbReference type="Gene3D" id="3.40.50.150">
    <property type="entry name" value="Vaccinia Virus protein VP39"/>
    <property type="match status" value="1"/>
</dbReference>
<feature type="binding site" evidence="4">
    <location>
        <position position="22"/>
    </location>
    <ligand>
        <name>S-adenosyl-L-methionine</name>
        <dbReference type="ChEBI" id="CHEBI:59789"/>
    </ligand>
</feature>
<dbReference type="Proteomes" id="UP000198417">
    <property type="component" value="Unassembled WGS sequence"/>
</dbReference>
<keyword evidence="7" id="KW-1185">Reference proteome</keyword>
<dbReference type="GO" id="GO:0032259">
    <property type="term" value="P:methylation"/>
    <property type="evidence" value="ECO:0007669"/>
    <property type="project" value="UniProtKB-KW"/>
</dbReference>
<reference evidence="6 7" key="1">
    <citation type="submission" date="2017-06" db="EMBL/GenBank/DDBJ databases">
        <authorList>
            <person name="Kim H.J."/>
            <person name="Triplett B.A."/>
        </authorList>
    </citation>
    <scope>NUCLEOTIDE SEQUENCE [LARGE SCALE GENOMIC DNA]</scope>
    <source>
        <strain evidence="6 7">DSM 29052</strain>
    </source>
</reference>
<feature type="binding site" evidence="4">
    <location>
        <position position="84"/>
    </location>
    <ligand>
        <name>S-adenosyl-L-methionine</name>
        <dbReference type="ChEBI" id="CHEBI:59789"/>
    </ligand>
</feature>
<dbReference type="GO" id="GO:0006111">
    <property type="term" value="P:regulation of gluconeogenesis"/>
    <property type="evidence" value="ECO:0007669"/>
    <property type="project" value="TreeGrafter"/>
</dbReference>
<dbReference type="GO" id="GO:0016594">
    <property type="term" value="F:glycine binding"/>
    <property type="evidence" value="ECO:0007669"/>
    <property type="project" value="TreeGrafter"/>
</dbReference>
<dbReference type="AlphaFoldDB" id="A0A238YV50"/>
<keyword evidence="3 4" id="KW-0949">S-adenosyl-L-methionine</keyword>
<dbReference type="GO" id="GO:0051289">
    <property type="term" value="P:protein homotetramerization"/>
    <property type="evidence" value="ECO:0007669"/>
    <property type="project" value="TreeGrafter"/>
</dbReference>
<dbReference type="GO" id="GO:1904047">
    <property type="term" value="F:S-adenosyl-L-methionine binding"/>
    <property type="evidence" value="ECO:0007669"/>
    <property type="project" value="TreeGrafter"/>
</dbReference>
<dbReference type="GO" id="GO:0017174">
    <property type="term" value="F:glycine N-methyltransferase activity"/>
    <property type="evidence" value="ECO:0007669"/>
    <property type="project" value="InterPro"/>
</dbReference>
<evidence type="ECO:0000313" key="6">
    <source>
        <dbReference type="EMBL" id="SNR74329.1"/>
    </source>
</evidence>
<proteinExistence type="predicted"/>
<evidence type="ECO:0000259" key="5">
    <source>
        <dbReference type="Pfam" id="PF13649"/>
    </source>
</evidence>
<dbReference type="InterPro" id="IPR041698">
    <property type="entry name" value="Methyltransf_25"/>
</dbReference>
<dbReference type="EMBL" id="FZNN01000020">
    <property type="protein sequence ID" value="SNR74329.1"/>
    <property type="molecule type" value="Genomic_DNA"/>
</dbReference>
<organism evidence="6 7">
    <name type="scientific">Puniceibacterium sediminis</name>
    <dbReference type="NCBI Taxonomy" id="1608407"/>
    <lineage>
        <taxon>Bacteria</taxon>
        <taxon>Pseudomonadati</taxon>
        <taxon>Pseudomonadota</taxon>
        <taxon>Alphaproteobacteria</taxon>
        <taxon>Rhodobacterales</taxon>
        <taxon>Paracoccaceae</taxon>
        <taxon>Puniceibacterium</taxon>
    </lineage>
</organism>
<dbReference type="InterPro" id="IPR014369">
    <property type="entry name" value="Gly/Sar_N_MeTrfase"/>
</dbReference>
<dbReference type="GO" id="GO:0046498">
    <property type="term" value="P:S-adenosylhomocysteine metabolic process"/>
    <property type="evidence" value="ECO:0007669"/>
    <property type="project" value="TreeGrafter"/>
</dbReference>
<keyword evidence="2 6" id="KW-0808">Transferase</keyword>
<evidence type="ECO:0000256" key="3">
    <source>
        <dbReference type="ARBA" id="ARBA00022691"/>
    </source>
</evidence>
<dbReference type="Gene3D" id="3.30.46.10">
    <property type="entry name" value="Glycine N-methyltransferase, chain A, domain 1"/>
    <property type="match status" value="1"/>
</dbReference>
<evidence type="ECO:0000256" key="2">
    <source>
        <dbReference type="ARBA" id="ARBA00022679"/>
    </source>
</evidence>
<dbReference type="PANTHER" id="PTHR16458:SF2">
    <property type="entry name" value="GLYCINE N-METHYLTRANSFERASE"/>
    <property type="match status" value="1"/>
</dbReference>
<feature type="binding site" evidence="4">
    <location>
        <position position="39"/>
    </location>
    <ligand>
        <name>S-adenosyl-L-methionine</name>
        <dbReference type="ChEBI" id="CHEBI:59789"/>
    </ligand>
</feature>
<feature type="binding site" evidence="4">
    <location>
        <position position="30"/>
    </location>
    <ligand>
        <name>S-adenosyl-L-methionine</name>
        <dbReference type="ChEBI" id="CHEBI:59789"/>
    </ligand>
</feature>
<evidence type="ECO:0000313" key="7">
    <source>
        <dbReference type="Proteomes" id="UP000198417"/>
    </source>
</evidence>
<dbReference type="RefSeq" id="WP_176439185.1">
    <property type="nucleotide sequence ID" value="NZ_FZNN01000020.1"/>
</dbReference>
<feature type="domain" description="Methyltransferase" evidence="5">
    <location>
        <begin position="59"/>
        <end position="155"/>
    </location>
</feature>
<dbReference type="GO" id="GO:0046500">
    <property type="term" value="P:S-adenosylmethionine metabolic process"/>
    <property type="evidence" value="ECO:0007669"/>
    <property type="project" value="TreeGrafter"/>
</dbReference>
<dbReference type="GO" id="GO:1901052">
    <property type="term" value="P:sarcosine metabolic process"/>
    <property type="evidence" value="ECO:0007669"/>
    <property type="project" value="TreeGrafter"/>
</dbReference>
<protein>
    <submittedName>
        <fullName evidence="6">Glycine/sarcosine N-methyltransferase</fullName>
    </submittedName>
</protein>
<dbReference type="CDD" id="cd02440">
    <property type="entry name" value="AdoMet_MTases"/>
    <property type="match status" value="1"/>
</dbReference>
<dbReference type="GO" id="GO:0042802">
    <property type="term" value="F:identical protein binding"/>
    <property type="evidence" value="ECO:0007669"/>
    <property type="project" value="TreeGrafter"/>
</dbReference>
<dbReference type="PANTHER" id="PTHR16458">
    <property type="entry name" value="GLYCINE N-METHYLTRANSFERASE"/>
    <property type="match status" value="1"/>
</dbReference>